<dbReference type="SUPFAM" id="SSF52833">
    <property type="entry name" value="Thioredoxin-like"/>
    <property type="match status" value="1"/>
</dbReference>
<evidence type="ECO:0000313" key="4">
    <source>
        <dbReference type="EMBL" id="WXB08060.1"/>
    </source>
</evidence>
<dbReference type="PROSITE" id="PS00194">
    <property type="entry name" value="THIOREDOXIN_1"/>
    <property type="match status" value="1"/>
</dbReference>
<feature type="signal peptide" evidence="2">
    <location>
        <begin position="1"/>
        <end position="22"/>
    </location>
</feature>
<reference evidence="4" key="1">
    <citation type="submission" date="2021-12" db="EMBL/GenBank/DDBJ databases">
        <title>Discovery of the Pendulisporaceae a myxobacterial family with distinct sporulation behavior and unique specialized metabolism.</title>
        <authorList>
            <person name="Garcia R."/>
            <person name="Popoff A."/>
            <person name="Bader C.D."/>
            <person name="Loehr J."/>
            <person name="Walesch S."/>
            <person name="Walt C."/>
            <person name="Boldt J."/>
            <person name="Bunk B."/>
            <person name="Haeckl F.J.F.P.J."/>
            <person name="Gunesch A.P."/>
            <person name="Birkelbach J."/>
            <person name="Nuebel U."/>
            <person name="Pietschmann T."/>
            <person name="Bach T."/>
            <person name="Mueller R."/>
        </authorList>
    </citation>
    <scope>NUCLEOTIDE SEQUENCE</scope>
    <source>
        <strain evidence="4">MSr11367</strain>
    </source>
</reference>
<dbReference type="InterPro" id="IPR050553">
    <property type="entry name" value="Thioredoxin_ResA/DsbE_sf"/>
</dbReference>
<dbReference type="Proteomes" id="UP001374803">
    <property type="component" value="Chromosome"/>
</dbReference>
<gene>
    <name evidence="4" type="ORF">LVJ94_12555</name>
</gene>
<dbReference type="PANTHER" id="PTHR42852:SF17">
    <property type="entry name" value="THIOREDOXIN-LIKE PROTEIN HI_1115"/>
    <property type="match status" value="1"/>
</dbReference>
<dbReference type="InterPro" id="IPR000866">
    <property type="entry name" value="AhpC/TSA"/>
</dbReference>
<proteinExistence type="predicted"/>
<feature type="chain" id="PRO_5045231114" evidence="2">
    <location>
        <begin position="23"/>
        <end position="184"/>
    </location>
</feature>
<accession>A0ABZ2LBB0</accession>
<dbReference type="CDD" id="cd02966">
    <property type="entry name" value="TlpA_like_family"/>
    <property type="match status" value="1"/>
</dbReference>
<dbReference type="PROSITE" id="PS51352">
    <property type="entry name" value="THIOREDOXIN_2"/>
    <property type="match status" value="1"/>
</dbReference>
<dbReference type="RefSeq" id="WP_394837735.1">
    <property type="nucleotide sequence ID" value="NZ_CP089929.1"/>
</dbReference>
<dbReference type="Gene3D" id="3.40.30.10">
    <property type="entry name" value="Glutaredoxin"/>
    <property type="match status" value="1"/>
</dbReference>
<sequence>MKTSLFRVVLVAVLTSALGACGGGGTGGEGGEAKTGGAEGAHPLVGAPGPDFAVDSVNGQGKMSFKGLEGKVVLVDFWATWCEPCKKSFPKLQGLHTKYKANGFEILAVSEDDEKSKEISDFGTTYGAKFAIGWDDGKGIAKKWEPKSMPSSFVVDRKGVVRFVHLGYHDGEEDELEKEIKSLL</sequence>
<dbReference type="InterPro" id="IPR036249">
    <property type="entry name" value="Thioredoxin-like_sf"/>
</dbReference>
<keyword evidence="5" id="KW-1185">Reference proteome</keyword>
<organism evidence="4 5">
    <name type="scientific">Pendulispora rubella</name>
    <dbReference type="NCBI Taxonomy" id="2741070"/>
    <lineage>
        <taxon>Bacteria</taxon>
        <taxon>Pseudomonadati</taxon>
        <taxon>Myxococcota</taxon>
        <taxon>Myxococcia</taxon>
        <taxon>Myxococcales</taxon>
        <taxon>Sorangiineae</taxon>
        <taxon>Pendulisporaceae</taxon>
        <taxon>Pendulispora</taxon>
    </lineage>
</organism>
<keyword evidence="2" id="KW-0732">Signal</keyword>
<evidence type="ECO:0000256" key="2">
    <source>
        <dbReference type="SAM" id="SignalP"/>
    </source>
</evidence>
<dbReference type="InterPro" id="IPR017937">
    <property type="entry name" value="Thioredoxin_CS"/>
</dbReference>
<evidence type="ECO:0000259" key="3">
    <source>
        <dbReference type="PROSITE" id="PS51352"/>
    </source>
</evidence>
<dbReference type="EMBL" id="CP089983">
    <property type="protein sequence ID" value="WXB08060.1"/>
    <property type="molecule type" value="Genomic_DNA"/>
</dbReference>
<name>A0ABZ2LBB0_9BACT</name>
<evidence type="ECO:0000313" key="5">
    <source>
        <dbReference type="Proteomes" id="UP001374803"/>
    </source>
</evidence>
<dbReference type="Pfam" id="PF00578">
    <property type="entry name" value="AhpC-TSA"/>
    <property type="match status" value="1"/>
</dbReference>
<feature type="domain" description="Thioredoxin" evidence="3">
    <location>
        <begin position="43"/>
        <end position="184"/>
    </location>
</feature>
<dbReference type="PROSITE" id="PS51257">
    <property type="entry name" value="PROKAR_LIPOPROTEIN"/>
    <property type="match status" value="1"/>
</dbReference>
<dbReference type="InterPro" id="IPR013766">
    <property type="entry name" value="Thioredoxin_domain"/>
</dbReference>
<protein>
    <submittedName>
        <fullName evidence="4">TlpA family protein disulfide reductase</fullName>
    </submittedName>
</protein>
<dbReference type="PANTHER" id="PTHR42852">
    <property type="entry name" value="THIOL:DISULFIDE INTERCHANGE PROTEIN DSBE"/>
    <property type="match status" value="1"/>
</dbReference>
<evidence type="ECO:0000256" key="1">
    <source>
        <dbReference type="ARBA" id="ARBA00023284"/>
    </source>
</evidence>
<keyword evidence="1" id="KW-0676">Redox-active center</keyword>